<gene>
    <name evidence="3" type="ORF">SAMN05216588_11732</name>
</gene>
<protein>
    <submittedName>
        <fullName evidence="3">1-acyl-sn-glycerol-3-phosphate acyltransferases</fullName>
    </submittedName>
</protein>
<sequence>MLHFLPAPLLGLLGSALLALNTLFWCWPLFAVTLLRILLPVPVLQRGCDRLMTFIHEGWISCNKAWMQLLGNTRWQVEGAQGFDYQHSYLVTSNHQSWVDILVLQYLFNRRIRPLKFFLKQELIWVPVIGLCWWALGFPFMKRYSKQYLARYPEKKGKDLQTTRRTCARFRHNPVGIFNFVEGTRFTPAKHQEQQSPYRYLLKPKAGGLAFVLDAMGEQLHGIINVTLHYPQGSPGFWTLLSGQLEDVVVLIERLPIPAHFIGRAYDQDEAYRTQFQHWINALWQAKDRQLDALHQAGPRLTESPPSA</sequence>
<dbReference type="PANTHER" id="PTHR10983">
    <property type="entry name" value="1-ACYLGLYCEROL-3-PHOSPHATE ACYLTRANSFERASE-RELATED"/>
    <property type="match status" value="1"/>
</dbReference>
<keyword evidence="3" id="KW-0012">Acyltransferase</keyword>
<dbReference type="NCBIfam" id="NF010621">
    <property type="entry name" value="PRK14014.1"/>
    <property type="match status" value="1"/>
</dbReference>
<name>A0A1G8KNV8_9GAMM</name>
<keyword evidence="1" id="KW-0812">Transmembrane</keyword>
<feature type="domain" description="Phospholipid/glycerol acyltransferase" evidence="2">
    <location>
        <begin position="89"/>
        <end position="231"/>
    </location>
</feature>
<dbReference type="SUPFAM" id="SSF69593">
    <property type="entry name" value="Glycerol-3-phosphate (1)-acyltransferase"/>
    <property type="match status" value="1"/>
</dbReference>
<dbReference type="InterPro" id="IPR002123">
    <property type="entry name" value="Plipid/glycerol_acylTrfase"/>
</dbReference>
<dbReference type="CDD" id="cd07990">
    <property type="entry name" value="LPLAT_LCLAT1-like"/>
    <property type="match status" value="1"/>
</dbReference>
<keyword evidence="1" id="KW-1133">Transmembrane helix</keyword>
<accession>A0A1G8KNV8</accession>
<keyword evidence="1" id="KW-0472">Membrane</keyword>
<dbReference type="PANTHER" id="PTHR10983:SF16">
    <property type="entry name" value="LYSOCARDIOLIPIN ACYLTRANSFERASE 1"/>
    <property type="match status" value="1"/>
</dbReference>
<dbReference type="Proteomes" id="UP000198606">
    <property type="component" value="Unassembled WGS sequence"/>
</dbReference>
<dbReference type="GO" id="GO:0016746">
    <property type="term" value="F:acyltransferase activity"/>
    <property type="evidence" value="ECO:0007669"/>
    <property type="project" value="UniProtKB-KW"/>
</dbReference>
<keyword evidence="3" id="KW-0808">Transferase</keyword>
<dbReference type="EMBL" id="FNDG01000017">
    <property type="protein sequence ID" value="SDI45098.1"/>
    <property type="molecule type" value="Genomic_DNA"/>
</dbReference>
<dbReference type="Pfam" id="PF01553">
    <property type="entry name" value="Acyltransferase"/>
    <property type="match status" value="1"/>
</dbReference>
<evidence type="ECO:0000313" key="3">
    <source>
        <dbReference type="EMBL" id="SDI45098.1"/>
    </source>
</evidence>
<dbReference type="STRING" id="29435.SAMN05216588_11732"/>
<dbReference type="SMART" id="SM00563">
    <property type="entry name" value="PlsC"/>
    <property type="match status" value="1"/>
</dbReference>
<reference evidence="3 4" key="1">
    <citation type="submission" date="2016-10" db="EMBL/GenBank/DDBJ databases">
        <authorList>
            <person name="de Groot N.N."/>
        </authorList>
    </citation>
    <scope>NUCLEOTIDE SEQUENCE [LARGE SCALE GENOMIC DNA]</scope>
    <source>
        <strain evidence="3 4">LMG 18387</strain>
    </source>
</reference>
<evidence type="ECO:0000313" key="4">
    <source>
        <dbReference type="Proteomes" id="UP000198606"/>
    </source>
</evidence>
<organism evidence="3 4">
    <name type="scientific">Phytopseudomonas flavescens</name>
    <dbReference type="NCBI Taxonomy" id="29435"/>
    <lineage>
        <taxon>Bacteria</taxon>
        <taxon>Pseudomonadati</taxon>
        <taxon>Pseudomonadota</taxon>
        <taxon>Gammaproteobacteria</taxon>
        <taxon>Pseudomonadales</taxon>
        <taxon>Pseudomonadaceae</taxon>
        <taxon>Phytopseudomonas</taxon>
    </lineage>
</organism>
<evidence type="ECO:0000256" key="1">
    <source>
        <dbReference type="SAM" id="Phobius"/>
    </source>
</evidence>
<dbReference type="RefSeq" id="WP_084307751.1">
    <property type="nucleotide sequence ID" value="NZ_FNDG01000017.1"/>
</dbReference>
<evidence type="ECO:0000259" key="2">
    <source>
        <dbReference type="SMART" id="SM00563"/>
    </source>
</evidence>
<feature type="transmembrane region" description="Helical" evidence="1">
    <location>
        <begin position="123"/>
        <end position="141"/>
    </location>
</feature>
<dbReference type="AlphaFoldDB" id="A0A1G8KNV8"/>
<proteinExistence type="predicted"/>